<gene>
    <name evidence="1" type="ORF">EER27_09245</name>
</gene>
<comment type="caution">
    <text evidence="1">The sequence shown here is derived from an EMBL/GenBank/DDBJ whole genome shotgun (WGS) entry which is preliminary data.</text>
</comment>
<dbReference type="EMBL" id="RIBS01000004">
    <property type="protein sequence ID" value="RNF83570.1"/>
    <property type="molecule type" value="Genomic_DNA"/>
</dbReference>
<dbReference type="Proteomes" id="UP000267049">
    <property type="component" value="Unassembled WGS sequence"/>
</dbReference>
<accession>A0A3M8SXL0</accession>
<sequence>MLCLVCMLVGCAAAPYKKADMSFYGGRTGYLDRQFAPGSYIVEYSHIGGYNYNLELNRQYWSQRATELCPKGYDGTPEVIFAGEAKIEEFVCPQNFCANYPLISGVIRCRQ</sequence>
<proteinExistence type="predicted"/>
<evidence type="ECO:0000313" key="2">
    <source>
        <dbReference type="Proteomes" id="UP000267049"/>
    </source>
</evidence>
<name>A0A3M8SXL0_9GAMM</name>
<keyword evidence="2" id="KW-1185">Reference proteome</keyword>
<evidence type="ECO:0000313" key="1">
    <source>
        <dbReference type="EMBL" id="RNF83570.1"/>
    </source>
</evidence>
<protein>
    <recommendedName>
        <fullName evidence="3">Lipoprotein</fullName>
    </recommendedName>
</protein>
<dbReference type="AlphaFoldDB" id="A0A3M8SXL0"/>
<organism evidence="1 2">
    <name type="scientific">Montanilutibacter psychrotolerans</name>
    <dbReference type="NCBI Taxonomy" id="1327343"/>
    <lineage>
        <taxon>Bacteria</taxon>
        <taxon>Pseudomonadati</taxon>
        <taxon>Pseudomonadota</taxon>
        <taxon>Gammaproteobacteria</taxon>
        <taxon>Lysobacterales</taxon>
        <taxon>Lysobacteraceae</taxon>
        <taxon>Montanilutibacter</taxon>
    </lineage>
</organism>
<evidence type="ECO:0008006" key="3">
    <source>
        <dbReference type="Google" id="ProtNLM"/>
    </source>
</evidence>
<reference evidence="1 2" key="1">
    <citation type="submission" date="2018-11" db="EMBL/GenBank/DDBJ databases">
        <title>Lysobacter cryohumiis sp. nov., isolated from soil in the Tianshan Mountains, Xinjiang, China.</title>
        <authorList>
            <person name="Luo Y."/>
            <person name="Sheng H."/>
        </authorList>
    </citation>
    <scope>NUCLEOTIDE SEQUENCE [LARGE SCALE GENOMIC DNA]</scope>
    <source>
        <strain evidence="1 2">ZS60</strain>
    </source>
</reference>